<dbReference type="RefSeq" id="WP_407048019.1">
    <property type="nucleotide sequence ID" value="NZ_CP158568.1"/>
</dbReference>
<dbReference type="KEGG" id="mflg:ABS361_12425"/>
<accession>A0AAU7X7F8</accession>
<name>A0AAU7X7F8_9HYPH</name>
<dbReference type="Pfam" id="PF05932">
    <property type="entry name" value="CesT"/>
    <property type="match status" value="1"/>
</dbReference>
<dbReference type="SUPFAM" id="SSF69635">
    <property type="entry name" value="Type III secretory system chaperone-like"/>
    <property type="match status" value="1"/>
</dbReference>
<dbReference type="EMBL" id="CP158568">
    <property type="protein sequence ID" value="XBY42916.1"/>
    <property type="molecule type" value="Genomic_DNA"/>
</dbReference>
<dbReference type="AlphaFoldDB" id="A0AAU7X7F8"/>
<gene>
    <name evidence="1" type="ORF">ABS361_12425</name>
</gene>
<organism evidence="1">
    <name type="scientific">Methyloraptor flagellatus</name>
    <dbReference type="NCBI Taxonomy" id="3162530"/>
    <lineage>
        <taxon>Bacteria</taxon>
        <taxon>Pseudomonadati</taxon>
        <taxon>Pseudomonadota</taxon>
        <taxon>Alphaproteobacteria</taxon>
        <taxon>Hyphomicrobiales</taxon>
        <taxon>Ancalomicrobiaceae</taxon>
        <taxon>Methyloraptor</taxon>
    </lineage>
</organism>
<reference evidence="1" key="1">
    <citation type="submission" date="2024-06" db="EMBL/GenBank/DDBJ databases">
        <title>Methylostella associata gen. nov., sp. nov., a novel Ancalomicrobiaceae-affiliated facultatively methylotrophic bacteria that feed on methanotrophs of the genus Methylococcus.</title>
        <authorList>
            <person name="Saltykova V."/>
            <person name="Danilova O.V."/>
            <person name="Oshkin I.Y."/>
            <person name="Belova S.E."/>
            <person name="Pimenov N.V."/>
            <person name="Dedysh S.N."/>
        </authorList>
    </citation>
    <scope>NUCLEOTIDE SEQUENCE</scope>
    <source>
        <strain evidence="1">S20</strain>
    </source>
</reference>
<dbReference type="InterPro" id="IPR010261">
    <property type="entry name" value="Tir_chaperone"/>
</dbReference>
<protein>
    <submittedName>
        <fullName evidence="1">Type III secretion system chaperone</fullName>
    </submittedName>
</protein>
<evidence type="ECO:0000313" key="1">
    <source>
        <dbReference type="EMBL" id="XBY42916.1"/>
    </source>
</evidence>
<dbReference type="Gene3D" id="3.30.1460.10">
    <property type="match status" value="1"/>
</dbReference>
<dbReference type="GO" id="GO:0030254">
    <property type="term" value="P:protein secretion by the type III secretion system"/>
    <property type="evidence" value="ECO:0007669"/>
    <property type="project" value="InterPro"/>
</dbReference>
<proteinExistence type="predicted"/>
<dbReference type="CDD" id="cd16364">
    <property type="entry name" value="T3SC_I-like"/>
    <property type="match status" value="1"/>
</dbReference>
<sequence length="157" mass="17786">MKFDERFNELLDEAGRIVDILVMDEYPDEHFWHLALDRDTLVFAEIDEKRGVLMLSCDVGTVSQPEQGRIYELFLRYNHGPAAQYGTYLSLASAAGPVWLWCESSVATLDRTSLADLLATFRRKAGGWKKIVDGSWSPDVLRRPDFMELASGSVIRA</sequence>